<evidence type="ECO:0000313" key="1">
    <source>
        <dbReference type="EMBL" id="SHO44393.1"/>
    </source>
</evidence>
<name>A0A1M7XZ61_9BACT</name>
<keyword evidence="2" id="KW-1185">Reference proteome</keyword>
<sequence>MGDSFVHVVLPTKAKISGFSTSEPIQAMSVMWEKAVDNCRWSNVISCPWSIRVSQKSQQQQNDPGTLFIYQGSSFAVMVFYETNSRYH</sequence>
<accession>A0A1M7XZ61</accession>
<dbReference type="Proteomes" id="UP000184603">
    <property type="component" value="Unassembled WGS sequence"/>
</dbReference>
<reference evidence="1 2" key="1">
    <citation type="submission" date="2016-12" db="EMBL/GenBank/DDBJ databases">
        <authorList>
            <person name="Song W.-J."/>
            <person name="Kurnit D.M."/>
        </authorList>
    </citation>
    <scope>NUCLEOTIDE SEQUENCE [LARGE SCALE GENOMIC DNA]</scope>
    <source>
        <strain evidence="1 2">DSM 18488</strain>
    </source>
</reference>
<dbReference type="AlphaFoldDB" id="A0A1M7XZ61"/>
<dbReference type="EMBL" id="FRFE01000003">
    <property type="protein sequence ID" value="SHO44393.1"/>
    <property type="molecule type" value="Genomic_DNA"/>
</dbReference>
<gene>
    <name evidence="1" type="ORF">SAMN02745220_00727</name>
</gene>
<organism evidence="1 2">
    <name type="scientific">Desulfopila aestuarii DSM 18488</name>
    <dbReference type="NCBI Taxonomy" id="1121416"/>
    <lineage>
        <taxon>Bacteria</taxon>
        <taxon>Pseudomonadati</taxon>
        <taxon>Thermodesulfobacteriota</taxon>
        <taxon>Desulfobulbia</taxon>
        <taxon>Desulfobulbales</taxon>
        <taxon>Desulfocapsaceae</taxon>
        <taxon>Desulfopila</taxon>
    </lineage>
</organism>
<protein>
    <submittedName>
        <fullName evidence="1">Uncharacterized protein</fullName>
    </submittedName>
</protein>
<proteinExistence type="predicted"/>
<evidence type="ECO:0000313" key="2">
    <source>
        <dbReference type="Proteomes" id="UP000184603"/>
    </source>
</evidence>
<dbReference type="STRING" id="1121416.SAMN02745220_00727"/>